<protein>
    <submittedName>
        <fullName evidence="5">XRE family transcriptional regulator</fullName>
    </submittedName>
</protein>
<dbReference type="InterPro" id="IPR036286">
    <property type="entry name" value="LexA/Signal_pep-like_sf"/>
</dbReference>
<dbReference type="Pfam" id="PF00717">
    <property type="entry name" value="Peptidase_S24"/>
    <property type="match status" value="1"/>
</dbReference>
<feature type="domain" description="HTH cro/C1-type" evidence="4">
    <location>
        <begin position="16"/>
        <end position="71"/>
    </location>
</feature>
<organism evidence="5 6">
    <name type="scientific">Acinetobacter pittii</name>
    <name type="common">Acinetobacter genomosp. 3</name>
    <dbReference type="NCBI Taxonomy" id="48296"/>
    <lineage>
        <taxon>Bacteria</taxon>
        <taxon>Pseudomonadati</taxon>
        <taxon>Pseudomonadota</taxon>
        <taxon>Gammaproteobacteria</taxon>
        <taxon>Moraxellales</taxon>
        <taxon>Moraxellaceae</taxon>
        <taxon>Acinetobacter</taxon>
        <taxon>Acinetobacter calcoaceticus/baumannii complex</taxon>
    </lineage>
</organism>
<dbReference type="Proteomes" id="UP000195162">
    <property type="component" value="Unassembled WGS sequence"/>
</dbReference>
<evidence type="ECO:0000256" key="2">
    <source>
        <dbReference type="ARBA" id="ARBA00023125"/>
    </source>
</evidence>
<dbReference type="InterPro" id="IPR015927">
    <property type="entry name" value="Peptidase_S24_S26A/B/C"/>
</dbReference>
<evidence type="ECO:0000256" key="3">
    <source>
        <dbReference type="ARBA" id="ARBA00023163"/>
    </source>
</evidence>
<reference evidence="5 6" key="1">
    <citation type="submission" date="2017-05" db="EMBL/GenBank/DDBJ databases">
        <authorList>
            <person name="Song R."/>
            <person name="Chenine A.L."/>
            <person name="Ruprecht R.M."/>
        </authorList>
    </citation>
    <scope>NUCLEOTIDE SEQUENCE [LARGE SCALE GENOMIC DNA]</scope>
    <source>
        <strain evidence="5 6">ARLG1955</strain>
    </source>
</reference>
<dbReference type="Gene3D" id="2.10.109.10">
    <property type="entry name" value="Umud Fragment, subunit A"/>
    <property type="match status" value="1"/>
</dbReference>
<keyword evidence="3" id="KW-0804">Transcription</keyword>
<dbReference type="PANTHER" id="PTHR40661:SF3">
    <property type="entry name" value="FELS-1 PROPHAGE TRANSCRIPTIONAL REGULATOR"/>
    <property type="match status" value="1"/>
</dbReference>
<gene>
    <name evidence="5" type="ORF">CAT59_07285</name>
</gene>
<dbReference type="RefSeq" id="WP_086375911.1">
    <property type="nucleotide sequence ID" value="NZ_NGIR01000023.1"/>
</dbReference>
<dbReference type="CDD" id="cd06529">
    <property type="entry name" value="S24_LexA-like"/>
    <property type="match status" value="1"/>
</dbReference>
<dbReference type="InterPro" id="IPR039418">
    <property type="entry name" value="LexA-like"/>
</dbReference>
<dbReference type="PROSITE" id="PS50943">
    <property type="entry name" value="HTH_CROC1"/>
    <property type="match status" value="1"/>
</dbReference>
<keyword evidence="2" id="KW-0238">DNA-binding</keyword>
<accession>A0A242U8N8</accession>
<dbReference type="GO" id="GO:0003677">
    <property type="term" value="F:DNA binding"/>
    <property type="evidence" value="ECO:0007669"/>
    <property type="project" value="UniProtKB-KW"/>
</dbReference>
<evidence type="ECO:0000313" key="6">
    <source>
        <dbReference type="Proteomes" id="UP000195162"/>
    </source>
</evidence>
<evidence type="ECO:0000313" key="5">
    <source>
        <dbReference type="EMBL" id="OTU28354.1"/>
    </source>
</evidence>
<dbReference type="AlphaFoldDB" id="A0A242U8N8"/>
<dbReference type="InterPro" id="IPR001387">
    <property type="entry name" value="Cro/C1-type_HTH"/>
</dbReference>
<evidence type="ECO:0000256" key="1">
    <source>
        <dbReference type="ARBA" id="ARBA00023015"/>
    </source>
</evidence>
<dbReference type="InterPro" id="IPR010982">
    <property type="entry name" value="Lambda_DNA-bd_dom_sf"/>
</dbReference>
<dbReference type="SUPFAM" id="SSF47413">
    <property type="entry name" value="lambda repressor-like DNA-binding domains"/>
    <property type="match status" value="1"/>
</dbReference>
<dbReference type="PANTHER" id="PTHR40661">
    <property type="match status" value="1"/>
</dbReference>
<comment type="caution">
    <text evidence="5">The sequence shown here is derived from an EMBL/GenBank/DDBJ whole genome shotgun (WGS) entry which is preliminary data.</text>
</comment>
<proteinExistence type="predicted"/>
<dbReference type="CDD" id="cd00093">
    <property type="entry name" value="HTH_XRE"/>
    <property type="match status" value="1"/>
</dbReference>
<sequence length="261" mass="29203">MSELKTIHEIRLANTRKLMKESGLTRSEFADKIEMAYGLLSQYIGKNPTKNIGDETALKIEEAFKKPRGYLDQSDFQNNSSLQTDSLGFKQFDIEEFKKKYNIPDSEDAVIFSNIIDKPLLISKRWVPVKAYSKMGMDGYFSDMGYEGNAGDGYVPTHTAGDRAYAIKGTGDSMYPAIRNGWYVVCDPDAELTPSEFVQVCLKDGRCTIKEFIGIHNGVLNLLAVNGGEKLTFDMDEVESITAITDIVPPSQHKQHHPKAI</sequence>
<dbReference type="EMBL" id="NGIR01000023">
    <property type="protein sequence ID" value="OTU28354.1"/>
    <property type="molecule type" value="Genomic_DNA"/>
</dbReference>
<evidence type="ECO:0000259" key="4">
    <source>
        <dbReference type="PROSITE" id="PS50943"/>
    </source>
</evidence>
<name>A0A242U8N8_ACIPI</name>
<keyword evidence="1" id="KW-0805">Transcription regulation</keyword>
<dbReference type="SUPFAM" id="SSF51306">
    <property type="entry name" value="LexA/Signal peptidase"/>
    <property type="match status" value="1"/>
</dbReference>